<dbReference type="InterPro" id="IPR031737">
    <property type="entry name" value="CNDH2_C"/>
</dbReference>
<dbReference type="PANTHER" id="PTHR14324">
    <property type="entry name" value="CONDENSIN-2 COMPLEX SUBUNIT H2"/>
    <property type="match status" value="1"/>
</dbReference>
<proteinExistence type="predicted"/>
<keyword evidence="4" id="KW-1185">Reference proteome</keyword>
<name>A0A9P9Z1D1_9MUSC</name>
<dbReference type="Proteomes" id="UP001059596">
    <property type="component" value="Chromosome 3R"/>
</dbReference>
<evidence type="ECO:0000259" key="2">
    <source>
        <dbReference type="Pfam" id="PF16858"/>
    </source>
</evidence>
<dbReference type="GO" id="GO:0051306">
    <property type="term" value="P:mitotic sister chromatid separation"/>
    <property type="evidence" value="ECO:0007669"/>
    <property type="project" value="TreeGrafter"/>
</dbReference>
<evidence type="ECO:0000313" key="3">
    <source>
        <dbReference type="EMBL" id="KAI8046770.1"/>
    </source>
</evidence>
<dbReference type="GO" id="GO:0005634">
    <property type="term" value="C:nucleus"/>
    <property type="evidence" value="ECO:0007669"/>
    <property type="project" value="TreeGrafter"/>
</dbReference>
<dbReference type="AlphaFoldDB" id="A0A9P9Z1D1"/>
<dbReference type="EMBL" id="JAMKOV010000001">
    <property type="protein sequence ID" value="KAI8046770.1"/>
    <property type="molecule type" value="Genomic_DNA"/>
</dbReference>
<organism evidence="3 4">
    <name type="scientific">Drosophila gunungcola</name>
    <name type="common">fruit fly</name>
    <dbReference type="NCBI Taxonomy" id="103775"/>
    <lineage>
        <taxon>Eukaryota</taxon>
        <taxon>Metazoa</taxon>
        <taxon>Ecdysozoa</taxon>
        <taxon>Arthropoda</taxon>
        <taxon>Hexapoda</taxon>
        <taxon>Insecta</taxon>
        <taxon>Pterygota</taxon>
        <taxon>Neoptera</taxon>
        <taxon>Endopterygota</taxon>
        <taxon>Diptera</taxon>
        <taxon>Brachycera</taxon>
        <taxon>Muscomorpha</taxon>
        <taxon>Ephydroidea</taxon>
        <taxon>Drosophilidae</taxon>
        <taxon>Drosophila</taxon>
        <taxon>Sophophora</taxon>
    </lineage>
</organism>
<feature type="compositionally biased region" description="Basic and acidic residues" evidence="1">
    <location>
        <begin position="307"/>
        <end position="333"/>
    </location>
</feature>
<accession>A0A9P9Z1D1</accession>
<feature type="region of interest" description="Disordered" evidence="1">
    <location>
        <begin position="130"/>
        <end position="166"/>
    </location>
</feature>
<protein>
    <recommendedName>
        <fullName evidence="2">Condensin-2 complex subunit H2 C-terminal domain-containing protein</fullName>
    </recommendedName>
</protein>
<feature type="region of interest" description="Disordered" evidence="1">
    <location>
        <begin position="304"/>
        <end position="350"/>
    </location>
</feature>
<feature type="compositionally biased region" description="Acidic residues" evidence="1">
    <location>
        <begin position="334"/>
        <end position="343"/>
    </location>
</feature>
<feature type="region of interest" description="Disordered" evidence="1">
    <location>
        <begin position="943"/>
        <end position="968"/>
    </location>
</feature>
<feature type="compositionally biased region" description="Polar residues" evidence="1">
    <location>
        <begin position="134"/>
        <end position="148"/>
    </location>
</feature>
<evidence type="ECO:0000256" key="1">
    <source>
        <dbReference type="SAM" id="MobiDB-lite"/>
    </source>
</evidence>
<dbReference type="GO" id="GO:0003682">
    <property type="term" value="F:chromatin binding"/>
    <property type="evidence" value="ECO:0007669"/>
    <property type="project" value="TreeGrafter"/>
</dbReference>
<dbReference type="Pfam" id="PF16858">
    <property type="entry name" value="CNDH2_C"/>
    <property type="match status" value="1"/>
</dbReference>
<dbReference type="InterPro" id="IPR031739">
    <property type="entry name" value="Ncaph2"/>
</dbReference>
<evidence type="ECO:0000313" key="4">
    <source>
        <dbReference type="Proteomes" id="UP001059596"/>
    </source>
</evidence>
<gene>
    <name evidence="3" type="ORF">M5D96_002983</name>
</gene>
<dbReference type="PANTHER" id="PTHR14324:SF3">
    <property type="entry name" value="CONDENSIN-2 COMPLEX SUBUNIT H2"/>
    <property type="match status" value="1"/>
</dbReference>
<feature type="domain" description="Condensin-2 complex subunit H2 C-terminal" evidence="2">
    <location>
        <begin position="854"/>
        <end position="934"/>
    </location>
</feature>
<sequence length="1032" mass="114877">MDQESPEEAAYHSEARREILDIARNRTGTQAAKCILAYDEQEDLDSLIVLLEELSKNTDYSTDLRISLGYYIKELQRHCLQNRNVSGRLAIMGAGSALQFFGKIYGDRVEYLHQVVEHQMEALRTVELQKQKQTEQTGGSSGPDNNVPTPEEPRKRRAKKLTQKEVDPYMLTVEPRKFKTMSPEKRFNLTSFVKCTRNQTIEYLYQDHTPPNLWRHAPIVDPHNPNDQDEKKQYKMFTYYVEHRYNTLLPDIPFERLNLIKEYVHTNQVNTAEILNEHLTTKDYLDEYIALENQMLAARYGATVRTRRTDETAKRTREETAESELPKKVRLDENEPMDTEEAAPAESMDVDQVTIAEIDQSLASGEALQNQISVDSGLGDSINTSQQDSTINATLDVSQLENSTLGASQVENFALSESQVQDSSLSISQVENSLSVSQVENPPLSSTLAINESSVLDSTRLDLPPAKDDSIQEISQFDSGIGMDDVFDSQLHTGQSFDDEGVVLSDQEDQRQLSRKLDLPGNDAEVINLPVENTDRVTKIDAEVEMDVPREVCYPITLNILRLPQKNLRRKCIFKLPKVFDLFKQSRLPSKRETAPKPSPSTKALPVRIEKEVPQTEEQIPGSPVSLEFDEDFNFLGFRQRRPTLDSGFDFDELRAESGAVSTIGEVNVEIEDPVENQANKVSNESADNVAEATVNARVESGLGESIASDLNTTTEATVVNYSADAERLDETENSGAESGLGVTANAGMESGLEATISSELDTTTEPIATDSVVLDVTQLDHSTMEVTTMLDNATIIDEAPSRDLPANTKASDDRVQDAHVDNFAVFMRSDSPLDFGHPDSLYSSLKTRDWQVAHERQNFNINDLSTEILNVCTAGNGTATLADVMKNKDPSIMCCYMLASLMLANNGNVTLSFGVSDNSKPNETSQFCMQLKSTEGMEIHPEDDVGNMNASKSPTAPVKTKRKSTETASPEVFAKTVRLIQPIPKISQSSADDDSGISSMGSSLASTSRFFVVAQRAMHFSQQYSKIKRLR</sequence>
<dbReference type="GO" id="GO:0010032">
    <property type="term" value="P:meiotic chromosome condensation"/>
    <property type="evidence" value="ECO:0007669"/>
    <property type="project" value="TreeGrafter"/>
</dbReference>
<comment type="caution">
    <text evidence="3">The sequence shown here is derived from an EMBL/GenBank/DDBJ whole genome shotgun (WGS) entry which is preliminary data.</text>
</comment>
<reference evidence="3" key="1">
    <citation type="journal article" date="2023" name="Genome Biol. Evol.">
        <title>Long-read-based Genome Assembly of Drosophila gunungcola Reveals Fewer Chemosensory Genes in Flower-breeding Species.</title>
        <authorList>
            <person name="Negi A."/>
            <person name="Liao B.Y."/>
            <person name="Yeh S.D."/>
        </authorList>
    </citation>
    <scope>NUCLEOTIDE SEQUENCE</scope>
    <source>
        <strain evidence="3">Sukarami</strain>
    </source>
</reference>
<dbReference type="GO" id="GO:0000796">
    <property type="term" value="C:condensin complex"/>
    <property type="evidence" value="ECO:0007669"/>
    <property type="project" value="TreeGrafter"/>
</dbReference>